<dbReference type="InterPro" id="IPR024528">
    <property type="entry name" value="ThrE_2"/>
</dbReference>
<dbReference type="InterPro" id="IPR051361">
    <property type="entry name" value="ThrE/Ser_Exporter"/>
</dbReference>
<dbReference type="OrthoDB" id="1490274at2"/>
<evidence type="ECO:0008006" key="11">
    <source>
        <dbReference type="Google" id="ProtNLM"/>
    </source>
</evidence>
<evidence type="ECO:0000256" key="2">
    <source>
        <dbReference type="ARBA" id="ARBA00022692"/>
    </source>
</evidence>
<name>A0A5C5ZIC1_9BACT</name>
<evidence type="ECO:0000256" key="1">
    <source>
        <dbReference type="ARBA" id="ARBA00004141"/>
    </source>
</evidence>
<evidence type="ECO:0000256" key="6">
    <source>
        <dbReference type="SAM" id="Phobius"/>
    </source>
</evidence>
<comment type="caution">
    <text evidence="9">The sequence shown here is derived from an EMBL/GenBank/DDBJ whole genome shotgun (WGS) entry which is preliminary data.</text>
</comment>
<feature type="transmembrane region" description="Helical" evidence="6">
    <location>
        <begin position="226"/>
        <end position="244"/>
    </location>
</feature>
<keyword evidence="10" id="KW-1185">Reference proteome</keyword>
<sequence length="417" mass="44459">MPEITSETLILELARSLHACGSPAYELDQRMEQVAASLGRSATFFSTPTALFVTFDDDEAQGTRLLRVYPSDTNLRRYAELFELQAAIRNEGLQPREAFERLKEINEASDGYGMSIEVIAFGIAGACVAVLVGGNSTVILSSGMIGLIVGGLVIGLTYLRVQTHLINVIAGFVASAIACGIQVVATSSNFELTAVSALIVLVPGLHLTISINELATQNLASGSARISGALTTLLTMIFGVYMGHGLVDGFTSIPRSVTPITPTFAMSAAVVVPTALCFAVLFRTRYRDIPWLLLASLVSYTSLRLAAEFFSSFAAVWIASVVAGMVSHFVTNRLRLPSAVMLMPALILLVPGSIGFSGMAQIIFRDDLPGGMRLIATMMLTAVAIVAGLLLTDAITPNYQQLGKDRHSGDHSSRMPH</sequence>
<feature type="transmembrane region" description="Helical" evidence="6">
    <location>
        <begin position="192"/>
        <end position="214"/>
    </location>
</feature>
<accession>A0A5C5ZIC1</accession>
<dbReference type="EMBL" id="SJPM01000030">
    <property type="protein sequence ID" value="TWT86986.1"/>
    <property type="molecule type" value="Genomic_DNA"/>
</dbReference>
<evidence type="ECO:0000313" key="10">
    <source>
        <dbReference type="Proteomes" id="UP000316213"/>
    </source>
</evidence>
<feature type="domain" description="Threonine/serine exporter-like N-terminal" evidence="7">
    <location>
        <begin position="9"/>
        <end position="244"/>
    </location>
</feature>
<protein>
    <recommendedName>
        <fullName evidence="11">Inner membrane protein YjjP</fullName>
    </recommendedName>
</protein>
<dbReference type="Pfam" id="PF06738">
    <property type="entry name" value="ThrE"/>
    <property type="match status" value="1"/>
</dbReference>
<evidence type="ECO:0000259" key="7">
    <source>
        <dbReference type="Pfam" id="PF06738"/>
    </source>
</evidence>
<proteinExistence type="inferred from homology"/>
<evidence type="ECO:0000256" key="5">
    <source>
        <dbReference type="ARBA" id="ARBA00034125"/>
    </source>
</evidence>
<dbReference type="Proteomes" id="UP000316213">
    <property type="component" value="Unassembled WGS sequence"/>
</dbReference>
<keyword evidence="3 6" id="KW-1133">Transmembrane helix</keyword>
<dbReference type="InterPro" id="IPR010619">
    <property type="entry name" value="ThrE-like_N"/>
</dbReference>
<dbReference type="GO" id="GO:0022857">
    <property type="term" value="F:transmembrane transporter activity"/>
    <property type="evidence" value="ECO:0007669"/>
    <property type="project" value="InterPro"/>
</dbReference>
<dbReference type="RefSeq" id="WP_146582589.1">
    <property type="nucleotide sequence ID" value="NZ_SJPM01000030.1"/>
</dbReference>
<feature type="domain" description="Threonine/Serine exporter ThrE" evidence="8">
    <location>
        <begin position="274"/>
        <end position="394"/>
    </location>
</feature>
<evidence type="ECO:0000313" key="9">
    <source>
        <dbReference type="EMBL" id="TWT86986.1"/>
    </source>
</evidence>
<gene>
    <name evidence="9" type="ORF">Pla100_60130</name>
</gene>
<keyword evidence="2 6" id="KW-0812">Transmembrane</keyword>
<evidence type="ECO:0000256" key="4">
    <source>
        <dbReference type="ARBA" id="ARBA00023136"/>
    </source>
</evidence>
<feature type="transmembrane region" description="Helical" evidence="6">
    <location>
        <begin position="342"/>
        <end position="364"/>
    </location>
</feature>
<evidence type="ECO:0000256" key="3">
    <source>
        <dbReference type="ARBA" id="ARBA00022989"/>
    </source>
</evidence>
<organism evidence="9 10">
    <name type="scientific">Neorhodopirellula pilleata</name>
    <dbReference type="NCBI Taxonomy" id="2714738"/>
    <lineage>
        <taxon>Bacteria</taxon>
        <taxon>Pseudomonadati</taxon>
        <taxon>Planctomycetota</taxon>
        <taxon>Planctomycetia</taxon>
        <taxon>Pirellulales</taxon>
        <taxon>Pirellulaceae</taxon>
        <taxon>Neorhodopirellula</taxon>
    </lineage>
</organism>
<dbReference type="AlphaFoldDB" id="A0A5C5ZIC1"/>
<comment type="subcellular location">
    <subcellularLocation>
        <location evidence="1">Membrane</location>
        <topology evidence="1">Multi-pass membrane protein</topology>
    </subcellularLocation>
</comment>
<dbReference type="PANTHER" id="PTHR31082">
    <property type="entry name" value="PHEROMONE-REGULATED MEMBRANE PROTEIN 10"/>
    <property type="match status" value="1"/>
</dbReference>
<feature type="transmembrane region" description="Helical" evidence="6">
    <location>
        <begin position="313"/>
        <end position="330"/>
    </location>
</feature>
<feature type="transmembrane region" description="Helical" evidence="6">
    <location>
        <begin position="370"/>
        <end position="391"/>
    </location>
</feature>
<dbReference type="Pfam" id="PF12821">
    <property type="entry name" value="ThrE_2"/>
    <property type="match status" value="1"/>
</dbReference>
<feature type="transmembrane region" description="Helical" evidence="6">
    <location>
        <begin position="165"/>
        <end position="186"/>
    </location>
</feature>
<keyword evidence="4 6" id="KW-0472">Membrane</keyword>
<comment type="similarity">
    <text evidence="5">Belongs to the ThrE exporter (TC 2.A.79) family.</text>
</comment>
<feature type="transmembrane region" description="Helical" evidence="6">
    <location>
        <begin position="289"/>
        <end position="307"/>
    </location>
</feature>
<dbReference type="PANTHER" id="PTHR31082:SF4">
    <property type="entry name" value="PHEROMONE-REGULATED MEMBRANE PROTEIN 10"/>
    <property type="match status" value="1"/>
</dbReference>
<reference evidence="9 10" key="1">
    <citation type="submission" date="2019-02" db="EMBL/GenBank/DDBJ databases">
        <title>Deep-cultivation of Planctomycetes and their phenomic and genomic characterization uncovers novel biology.</title>
        <authorList>
            <person name="Wiegand S."/>
            <person name="Jogler M."/>
            <person name="Boedeker C."/>
            <person name="Pinto D."/>
            <person name="Vollmers J."/>
            <person name="Rivas-Marin E."/>
            <person name="Kohn T."/>
            <person name="Peeters S.H."/>
            <person name="Heuer A."/>
            <person name="Rast P."/>
            <person name="Oberbeckmann S."/>
            <person name="Bunk B."/>
            <person name="Jeske O."/>
            <person name="Meyerdierks A."/>
            <person name="Storesund J.E."/>
            <person name="Kallscheuer N."/>
            <person name="Luecker S."/>
            <person name="Lage O.M."/>
            <person name="Pohl T."/>
            <person name="Merkel B.J."/>
            <person name="Hornburger P."/>
            <person name="Mueller R.-W."/>
            <person name="Bruemmer F."/>
            <person name="Labrenz M."/>
            <person name="Spormann A.M."/>
            <person name="Op Den Camp H."/>
            <person name="Overmann J."/>
            <person name="Amann R."/>
            <person name="Jetten M.S.M."/>
            <person name="Mascher T."/>
            <person name="Medema M.H."/>
            <person name="Devos D.P."/>
            <person name="Kaster A.-K."/>
            <person name="Ovreas L."/>
            <person name="Rohde M."/>
            <person name="Galperin M.Y."/>
            <person name="Jogler C."/>
        </authorList>
    </citation>
    <scope>NUCLEOTIDE SEQUENCE [LARGE SCALE GENOMIC DNA]</scope>
    <source>
        <strain evidence="9 10">Pla100</strain>
    </source>
</reference>
<evidence type="ECO:0000259" key="8">
    <source>
        <dbReference type="Pfam" id="PF12821"/>
    </source>
</evidence>
<feature type="transmembrane region" description="Helical" evidence="6">
    <location>
        <begin position="111"/>
        <end position="132"/>
    </location>
</feature>
<feature type="transmembrane region" description="Helical" evidence="6">
    <location>
        <begin position="264"/>
        <end position="282"/>
    </location>
</feature>
<dbReference type="GO" id="GO:0016020">
    <property type="term" value="C:membrane"/>
    <property type="evidence" value="ECO:0007669"/>
    <property type="project" value="UniProtKB-SubCell"/>
</dbReference>
<feature type="transmembrane region" description="Helical" evidence="6">
    <location>
        <begin position="138"/>
        <end position="158"/>
    </location>
</feature>